<keyword evidence="7" id="KW-0539">Nucleus</keyword>
<feature type="compositionally biased region" description="Low complexity" evidence="8">
    <location>
        <begin position="793"/>
        <end position="809"/>
    </location>
</feature>
<feature type="compositionally biased region" description="Low complexity" evidence="8">
    <location>
        <begin position="278"/>
        <end position="289"/>
    </location>
</feature>
<feature type="compositionally biased region" description="Low complexity" evidence="8">
    <location>
        <begin position="603"/>
        <end position="614"/>
    </location>
</feature>
<feature type="compositionally biased region" description="Polar residues" evidence="8">
    <location>
        <begin position="573"/>
        <end position="592"/>
    </location>
</feature>
<keyword evidence="11" id="KW-1185">Reference proteome</keyword>
<dbReference type="GO" id="GO:0051028">
    <property type="term" value="P:mRNA transport"/>
    <property type="evidence" value="ECO:0007669"/>
    <property type="project" value="UniProtKB-KW"/>
</dbReference>
<dbReference type="Proteomes" id="UP000054302">
    <property type="component" value="Unassembled WGS sequence"/>
</dbReference>
<dbReference type="InterPro" id="IPR015007">
    <property type="entry name" value="NUP2/50/61"/>
</dbReference>
<feature type="compositionally biased region" description="Low complexity" evidence="8">
    <location>
        <begin position="726"/>
        <end position="741"/>
    </location>
</feature>
<feature type="compositionally biased region" description="Polar residues" evidence="8">
    <location>
        <begin position="65"/>
        <end position="77"/>
    </location>
</feature>
<evidence type="ECO:0000256" key="5">
    <source>
        <dbReference type="ARBA" id="ARBA00023010"/>
    </source>
</evidence>
<feature type="compositionally biased region" description="Polar residues" evidence="8">
    <location>
        <begin position="1339"/>
        <end position="1348"/>
    </location>
</feature>
<feature type="region of interest" description="Disordered" evidence="8">
    <location>
        <begin position="1"/>
        <end position="614"/>
    </location>
</feature>
<organism evidence="10 11">
    <name type="scientific">Exophiala mesophila</name>
    <name type="common">Black yeast-like fungus</name>
    <dbReference type="NCBI Taxonomy" id="212818"/>
    <lineage>
        <taxon>Eukaryota</taxon>
        <taxon>Fungi</taxon>
        <taxon>Dikarya</taxon>
        <taxon>Ascomycota</taxon>
        <taxon>Pezizomycotina</taxon>
        <taxon>Eurotiomycetes</taxon>
        <taxon>Chaetothyriomycetidae</taxon>
        <taxon>Chaetothyriales</taxon>
        <taxon>Herpotrichiellaceae</taxon>
        <taxon>Exophiala</taxon>
    </lineage>
</organism>
<evidence type="ECO:0000313" key="10">
    <source>
        <dbReference type="EMBL" id="KIV96066.1"/>
    </source>
</evidence>
<evidence type="ECO:0000256" key="1">
    <source>
        <dbReference type="ARBA" id="ARBA00004567"/>
    </source>
</evidence>
<dbReference type="SUPFAM" id="SSF50729">
    <property type="entry name" value="PH domain-like"/>
    <property type="match status" value="1"/>
</dbReference>
<feature type="compositionally biased region" description="Low complexity" evidence="8">
    <location>
        <begin position="1151"/>
        <end position="1187"/>
    </location>
</feature>
<name>A0A0D1Y5Z1_EXOME</name>
<dbReference type="RefSeq" id="XP_016227640.1">
    <property type="nucleotide sequence ID" value="XM_016368122.1"/>
</dbReference>
<feature type="compositionally biased region" description="Polar residues" evidence="8">
    <location>
        <begin position="352"/>
        <end position="367"/>
    </location>
</feature>
<feature type="compositionally biased region" description="Low complexity" evidence="8">
    <location>
        <begin position="1263"/>
        <end position="1276"/>
    </location>
</feature>
<proteinExistence type="predicted"/>
<keyword evidence="3" id="KW-0509">mRNA transport</keyword>
<feature type="compositionally biased region" description="Low complexity" evidence="8">
    <location>
        <begin position="97"/>
        <end position="110"/>
    </location>
</feature>
<feature type="region of interest" description="Disordered" evidence="8">
    <location>
        <begin position="956"/>
        <end position="1369"/>
    </location>
</feature>
<feature type="compositionally biased region" description="Low complexity" evidence="8">
    <location>
        <begin position="1315"/>
        <end position="1338"/>
    </location>
</feature>
<dbReference type="InterPro" id="IPR053074">
    <property type="entry name" value="NPC_Nucleoporin"/>
</dbReference>
<evidence type="ECO:0000256" key="2">
    <source>
        <dbReference type="ARBA" id="ARBA00022448"/>
    </source>
</evidence>
<gene>
    <name evidence="10" type="ORF">PV10_03647</name>
</gene>
<keyword evidence="6" id="KW-0906">Nuclear pore complex</keyword>
<feature type="compositionally biased region" description="Basic and acidic residues" evidence="8">
    <location>
        <begin position="1"/>
        <end position="11"/>
    </location>
</feature>
<dbReference type="Gene3D" id="2.30.29.30">
    <property type="entry name" value="Pleckstrin-homology domain (PH domain)/Phosphotyrosine-binding domain (PTB)"/>
    <property type="match status" value="1"/>
</dbReference>
<feature type="compositionally biased region" description="Polar residues" evidence="8">
    <location>
        <begin position="314"/>
        <end position="341"/>
    </location>
</feature>
<dbReference type="SMART" id="SM00160">
    <property type="entry name" value="RanBD"/>
    <property type="match status" value="1"/>
</dbReference>
<dbReference type="GeneID" id="27321492"/>
<reference evidence="10 11" key="1">
    <citation type="submission" date="2015-01" db="EMBL/GenBank/DDBJ databases">
        <title>The Genome Sequence of Exophiala mesophila CBS40295.</title>
        <authorList>
            <consortium name="The Broad Institute Genomics Platform"/>
            <person name="Cuomo C."/>
            <person name="de Hoog S."/>
            <person name="Gorbushina A."/>
            <person name="Stielow B."/>
            <person name="Teixiera M."/>
            <person name="Abouelleil A."/>
            <person name="Chapman S.B."/>
            <person name="Priest M."/>
            <person name="Young S.K."/>
            <person name="Wortman J."/>
            <person name="Nusbaum C."/>
            <person name="Birren B."/>
        </authorList>
    </citation>
    <scope>NUCLEOTIDE SEQUENCE [LARGE SCALE GENOMIC DNA]</scope>
    <source>
        <strain evidence="10 11">CBS 40295</strain>
    </source>
</reference>
<feature type="compositionally biased region" description="Polar residues" evidence="8">
    <location>
        <begin position="202"/>
        <end position="254"/>
    </location>
</feature>
<dbReference type="HOGENOM" id="CLU_245248_0_0_1"/>
<dbReference type="InterPro" id="IPR011993">
    <property type="entry name" value="PH-like_dom_sf"/>
</dbReference>
<evidence type="ECO:0000256" key="7">
    <source>
        <dbReference type="ARBA" id="ARBA00023242"/>
    </source>
</evidence>
<dbReference type="EMBL" id="KN847521">
    <property type="protein sequence ID" value="KIV96066.1"/>
    <property type="molecule type" value="Genomic_DNA"/>
</dbReference>
<dbReference type="STRING" id="212818.A0A0D1Y5Z1"/>
<dbReference type="VEuPathDB" id="FungiDB:PV10_03647"/>
<feature type="compositionally biased region" description="Low complexity" evidence="8">
    <location>
        <begin position="830"/>
        <end position="850"/>
    </location>
</feature>
<dbReference type="OrthoDB" id="185618at2759"/>
<feature type="compositionally biased region" description="Polar residues" evidence="8">
    <location>
        <begin position="85"/>
        <end position="96"/>
    </location>
</feature>
<feature type="compositionally biased region" description="Polar residues" evidence="8">
    <location>
        <begin position="290"/>
        <end position="300"/>
    </location>
</feature>
<feature type="compositionally biased region" description="Polar residues" evidence="8">
    <location>
        <begin position="750"/>
        <end position="762"/>
    </location>
</feature>
<accession>A0A0D1Y5Z1</accession>
<dbReference type="PANTHER" id="PTHR38697:SF1">
    <property type="entry name" value="NUCLEAR PORE COMPLEX PROTEIN SIMILAR TO S. CEREVISIAE NUP2 (EUROFUNG)"/>
    <property type="match status" value="1"/>
</dbReference>
<feature type="compositionally biased region" description="Polar residues" evidence="8">
    <location>
        <begin position="158"/>
        <end position="195"/>
    </location>
</feature>
<dbReference type="CDD" id="cd13170">
    <property type="entry name" value="RanBD_NUP50"/>
    <property type="match status" value="1"/>
</dbReference>
<feature type="compositionally biased region" description="Polar residues" evidence="8">
    <location>
        <begin position="485"/>
        <end position="510"/>
    </location>
</feature>
<keyword evidence="5" id="KW-0811">Translocation</keyword>
<feature type="compositionally biased region" description="Polar residues" evidence="8">
    <location>
        <begin position="960"/>
        <end position="976"/>
    </location>
</feature>
<evidence type="ECO:0000256" key="6">
    <source>
        <dbReference type="ARBA" id="ARBA00023132"/>
    </source>
</evidence>
<feature type="compositionally biased region" description="Low complexity" evidence="8">
    <location>
        <begin position="425"/>
        <end position="440"/>
    </location>
</feature>
<feature type="compositionally biased region" description="Polar residues" evidence="8">
    <location>
        <begin position="526"/>
        <end position="558"/>
    </location>
</feature>
<feature type="compositionally biased region" description="Polar residues" evidence="8">
    <location>
        <begin position="1103"/>
        <end position="1115"/>
    </location>
</feature>
<feature type="compositionally biased region" description="Polar residues" evidence="8">
    <location>
        <begin position="114"/>
        <end position="143"/>
    </location>
</feature>
<keyword evidence="4" id="KW-0653">Protein transport</keyword>
<evidence type="ECO:0000313" key="11">
    <source>
        <dbReference type="Proteomes" id="UP000054302"/>
    </source>
</evidence>
<feature type="compositionally biased region" description="Acidic residues" evidence="8">
    <location>
        <begin position="1033"/>
        <end position="1045"/>
    </location>
</feature>
<feature type="compositionally biased region" description="Basic and acidic residues" evidence="8">
    <location>
        <begin position="905"/>
        <end position="921"/>
    </location>
</feature>
<feature type="compositionally biased region" description="Polar residues" evidence="8">
    <location>
        <begin position="814"/>
        <end position="829"/>
    </location>
</feature>
<sequence length="1489" mass="153768">MPKRVAEEYITKENGSSANFDPAGDKPKMSTAAQLAKRKIAQPRSRLGANRPSHSSFGGAATPTKPAQQQTFGSVNGFTFGAAQSFPQDNSTTGTGFSFQAPPQSSSFTFGAPNPSSVSNPFANLNGNSQSATVLQEDTSMESPQKKPAIGNIFGASSGANTTASNFTFGQSVQPQANGGINFGSTQPSNSTPSMNGGGLFGSSSKPEATASPSNPFASLGQPKQPQQSSFSGFAPTAASSQPETSNFTFGQPTSAPPSQKPSFSFGQTSTSSAPTFAPAQTPGAGQPPNSTFFSAQTPAQAPLPGFSPAKEISGNQDQPKTPSLFSVPKSSISQESATSNAPPPSFLFGKSQPTSGTPIATTSGEPLSSGFGLQTEEASPERGTSPAKAPDADTTIPKNPFAGLFGQPTTTPQPVKPLFGLANSTPSSVPAATSTSSPALEKPADKHAPAFTFGQPAAQAVKSTPGFAFGQTAAPPPSSAGLFSPTNSNTESNNLRSNLFGSAPSATPLSNPPIPSSEGPKPFASASTGPQTKSAFSFGTPSPADSTPGVASTSPNKPTVHATEDGVKKQASVANPQSVSNQPISGISTPKSAPPVQTVGRETTSTTLSEVTETTPRPVYTKAAHFIPGSLPAEQYRSYDRNYRLHSLNVGLQKKLSGVDPRSFDFDNIIRHYVAARESIGESLGLYERNLAGAKRKSDRAEDQDDSSSRNKRTRSEESVGKTIPSTAPFASATSTTSEPQSLFALSSPAAQTGPSSSPSRATELFRDMIPGSSDSQSDKAKPFNSFAGIASQPSSTQSSTTPNPSNPFASLASGSNTLATTPSSSHRPATASTSALSGPSSSTFASPSKESRIETPQTENQKSTVAESTTPKKSSAKPAFEMPKFGTGGANFMAAFGQQAKQSADKFEKSQLEKRKAEEFDSDEDDEETFYKQIEEEKRAKRAKIEAIARGGFVPSFGQKSGESSTALSVSGGTTDALKGSGLGSSFLVKKGSAPSATASPNPFASLGAAAAKQSHLAVDDTTENQSSSEGNEDTNDAEDGDEAGASGGSDEDDSDNSPDDDAPNQDDEDEDDEANGHDGDMTPSPNAGRSLFDRIEPNPNIAQTKETPNGIKNSAEDDSSAIFQSAKNPAFKKSLWGSQIGQETPEQPTFSPITPSTTDSTPAYKPATTFTFTAPPAASRAPTPGASIFAGGLTKNGPIPGEGMFGSRPSTPSNGDKAVDSNPLSRSVLASPPGTDNTWKQGAPITFGASETSAPSFKFTAASPGPTSSASTPKPFGSLFGTSSTDSKSAEAPKVGFSFGAQPSSPAPGFLGAVSHLGGGSAASSAMSSRATSPGLTDTESVATNDTEESTDPQASLMESRAGEENEDCLWEGRSKALMFVNKDSAEGTKLKPNDWNSMGVGLARVLKDKTTNKTRVLFRVEPSASILINSHLIESTSYENMPSQKSGAVKGTLLYKGNLSRWVFKVKTPEMAEELTRILEDNKAA</sequence>
<dbReference type="PANTHER" id="PTHR38697">
    <property type="entry name" value="NUCLEAR PORE COMPLEX PROTEIN SIMILAR TO S. CEREVISIAE NUP2 (EUROFUNG)"/>
    <property type="match status" value="1"/>
</dbReference>
<feature type="compositionally biased region" description="Acidic residues" evidence="8">
    <location>
        <begin position="1052"/>
        <end position="1076"/>
    </location>
</feature>
<evidence type="ECO:0000256" key="3">
    <source>
        <dbReference type="ARBA" id="ARBA00022816"/>
    </source>
</evidence>
<feature type="compositionally biased region" description="Polar residues" evidence="8">
    <location>
        <begin position="1139"/>
        <end position="1150"/>
    </location>
</feature>
<evidence type="ECO:0000256" key="8">
    <source>
        <dbReference type="SAM" id="MobiDB-lite"/>
    </source>
</evidence>
<evidence type="ECO:0000256" key="4">
    <source>
        <dbReference type="ARBA" id="ARBA00022927"/>
    </source>
</evidence>
<dbReference type="InterPro" id="IPR000156">
    <property type="entry name" value="Ran_bind_dom"/>
</dbReference>
<evidence type="ECO:0000259" key="9">
    <source>
        <dbReference type="PROSITE" id="PS50196"/>
    </source>
</evidence>
<keyword evidence="2" id="KW-0813">Transport</keyword>
<feature type="compositionally biased region" description="Polar residues" evidence="8">
    <location>
        <begin position="856"/>
        <end position="875"/>
    </location>
</feature>
<feature type="domain" description="RanBD1" evidence="9">
    <location>
        <begin position="1350"/>
        <end position="1489"/>
    </location>
</feature>
<comment type="subcellular location">
    <subcellularLocation>
        <location evidence="1">Nucleus</location>
        <location evidence="1">Nuclear pore complex</location>
    </subcellularLocation>
</comment>
<dbReference type="GO" id="GO:0005643">
    <property type="term" value="C:nuclear pore"/>
    <property type="evidence" value="ECO:0007669"/>
    <property type="project" value="UniProtKB-SubCell"/>
</dbReference>
<feature type="compositionally biased region" description="Polar residues" evidence="8">
    <location>
        <begin position="261"/>
        <end position="275"/>
    </location>
</feature>
<dbReference type="PROSITE" id="PS50196">
    <property type="entry name" value="RANBD1"/>
    <property type="match status" value="1"/>
</dbReference>
<dbReference type="Pfam" id="PF00638">
    <property type="entry name" value="Ran_BP1"/>
    <property type="match status" value="1"/>
</dbReference>
<dbReference type="OMA" id="AFGNMFS"/>
<dbReference type="GO" id="GO:0015031">
    <property type="term" value="P:protein transport"/>
    <property type="evidence" value="ECO:0007669"/>
    <property type="project" value="UniProtKB-KW"/>
</dbReference>
<dbReference type="Pfam" id="PF08911">
    <property type="entry name" value="NUP50"/>
    <property type="match status" value="1"/>
</dbReference>
<feature type="region of interest" description="Disordered" evidence="8">
    <location>
        <begin position="694"/>
        <end position="930"/>
    </location>
</feature>
<protein>
    <recommendedName>
        <fullName evidence="9">RanBD1 domain-containing protein</fullName>
    </recommendedName>
</protein>